<evidence type="ECO:0000313" key="2">
    <source>
        <dbReference type="EMBL" id="KAF6796945.1"/>
    </source>
</evidence>
<reference evidence="2 3" key="1">
    <citation type="journal article" date="2020" name="Phytopathology">
        <title>Genome Sequence Resources of Colletotrichum truncatum, C. plurivorum, C. musicola, and C. sojae: Four Species Pathogenic to Soybean (Glycine max).</title>
        <authorList>
            <person name="Rogerio F."/>
            <person name="Boufleur T.R."/>
            <person name="Ciampi-Guillardi M."/>
            <person name="Sukno S.A."/>
            <person name="Thon M.R."/>
            <person name="Massola Junior N.S."/>
            <person name="Baroncelli R."/>
        </authorList>
    </citation>
    <scope>NUCLEOTIDE SEQUENCE [LARGE SCALE GENOMIC DNA]</scope>
    <source>
        <strain evidence="2 3">LFN0009</strain>
    </source>
</reference>
<dbReference type="Proteomes" id="UP000652219">
    <property type="component" value="Unassembled WGS sequence"/>
</dbReference>
<gene>
    <name evidence="2" type="ORF">CSOJ01_13114</name>
</gene>
<protein>
    <submittedName>
        <fullName evidence="2">Uncharacterized protein</fullName>
    </submittedName>
</protein>
<accession>A0A8H6ITX6</accession>
<evidence type="ECO:0000256" key="1">
    <source>
        <dbReference type="SAM" id="MobiDB-lite"/>
    </source>
</evidence>
<sequence length="121" mass="13381">MTNGSLGPLGTILPEEHEQLRVFKHKYLAAYGVLARWYCAREVFRWSRSEPDVEQGHRDPLASQEIPGGDLGAEGNEEAENSTVTAEFSGAVAPFIGYPSSSEEYYNLHCAQPPNLLLQTN</sequence>
<organism evidence="2 3">
    <name type="scientific">Colletotrichum sojae</name>
    <dbReference type="NCBI Taxonomy" id="2175907"/>
    <lineage>
        <taxon>Eukaryota</taxon>
        <taxon>Fungi</taxon>
        <taxon>Dikarya</taxon>
        <taxon>Ascomycota</taxon>
        <taxon>Pezizomycotina</taxon>
        <taxon>Sordariomycetes</taxon>
        <taxon>Hypocreomycetidae</taxon>
        <taxon>Glomerellales</taxon>
        <taxon>Glomerellaceae</taxon>
        <taxon>Colletotrichum</taxon>
        <taxon>Colletotrichum orchidearum species complex</taxon>
    </lineage>
</organism>
<dbReference type="AlphaFoldDB" id="A0A8H6ITX6"/>
<feature type="compositionally biased region" description="Basic and acidic residues" evidence="1">
    <location>
        <begin position="49"/>
        <end position="60"/>
    </location>
</feature>
<proteinExistence type="predicted"/>
<keyword evidence="3" id="KW-1185">Reference proteome</keyword>
<name>A0A8H6ITX6_9PEZI</name>
<evidence type="ECO:0000313" key="3">
    <source>
        <dbReference type="Proteomes" id="UP000652219"/>
    </source>
</evidence>
<dbReference type="EMBL" id="WIGN01000364">
    <property type="protein sequence ID" value="KAF6796945.1"/>
    <property type="molecule type" value="Genomic_DNA"/>
</dbReference>
<comment type="caution">
    <text evidence="2">The sequence shown here is derived from an EMBL/GenBank/DDBJ whole genome shotgun (WGS) entry which is preliminary data.</text>
</comment>
<feature type="region of interest" description="Disordered" evidence="1">
    <location>
        <begin position="49"/>
        <end position="83"/>
    </location>
</feature>